<sequence length="193" mass="21695">EMKKAGARLSMAKRILGCKKDQLIYLTPESKGMLIYQLMQHSIADVVANGAAFGDNYLGPQREAVLWIIKAASSKAEADNVIQHIDVDGNKGVLADNLSELVKFFRKEGVGDFDIPFHESRYPGRFSEIYDKLAMNGNFEAWYRLFHDHLMNAVPHGHALADATSPEYEILRENNDHPLFASTGWKAYYTSEA</sequence>
<evidence type="ECO:0000313" key="2">
    <source>
        <dbReference type="Proteomes" id="UP001216674"/>
    </source>
</evidence>
<keyword evidence="2" id="KW-1185">Reference proteome</keyword>
<gene>
    <name evidence="1" type="ORF">P3W85_41010</name>
</gene>
<evidence type="ECO:0008006" key="3">
    <source>
        <dbReference type="Google" id="ProtNLM"/>
    </source>
</evidence>
<dbReference type="Proteomes" id="UP001216674">
    <property type="component" value="Unassembled WGS sequence"/>
</dbReference>
<reference evidence="1 2" key="1">
    <citation type="submission" date="2023-03" db="EMBL/GenBank/DDBJ databases">
        <title>Draft assemblies of triclosan tolerant bacteria isolated from returned activated sludge.</title>
        <authorList>
            <person name="Van Hamelsveld S."/>
        </authorList>
    </citation>
    <scope>NUCLEOTIDE SEQUENCE [LARGE SCALE GENOMIC DNA]</scope>
    <source>
        <strain evidence="1 2">GW210010_S58</strain>
    </source>
</reference>
<evidence type="ECO:0000313" key="1">
    <source>
        <dbReference type="EMBL" id="MDF3839273.1"/>
    </source>
</evidence>
<dbReference type="EMBL" id="JARJLM010000668">
    <property type="protein sequence ID" value="MDF3839273.1"/>
    <property type="molecule type" value="Genomic_DNA"/>
</dbReference>
<organism evidence="1 2">
    <name type="scientific">Cupriavidus basilensis</name>
    <dbReference type="NCBI Taxonomy" id="68895"/>
    <lineage>
        <taxon>Bacteria</taxon>
        <taxon>Pseudomonadati</taxon>
        <taxon>Pseudomonadota</taxon>
        <taxon>Betaproteobacteria</taxon>
        <taxon>Burkholderiales</taxon>
        <taxon>Burkholderiaceae</taxon>
        <taxon>Cupriavidus</taxon>
    </lineage>
</organism>
<dbReference type="RefSeq" id="WP_276269024.1">
    <property type="nucleotide sequence ID" value="NZ_JARJLM010000668.1"/>
</dbReference>
<accession>A0ABT6B329</accession>
<protein>
    <recommendedName>
        <fullName evidence="3">EF-hand domain-containing protein</fullName>
    </recommendedName>
</protein>
<comment type="caution">
    <text evidence="1">The sequence shown here is derived from an EMBL/GenBank/DDBJ whole genome shotgun (WGS) entry which is preliminary data.</text>
</comment>
<proteinExistence type="predicted"/>
<name>A0ABT6B329_9BURK</name>
<feature type="non-terminal residue" evidence="1">
    <location>
        <position position="1"/>
    </location>
</feature>